<name>A0A0T5X8Q8_9BACT</name>
<evidence type="ECO:0000313" key="6">
    <source>
        <dbReference type="Proteomes" id="UP000005273"/>
    </source>
</evidence>
<dbReference type="InterPro" id="IPR003593">
    <property type="entry name" value="AAA+_ATPase"/>
</dbReference>
<dbReference type="GO" id="GO:0016887">
    <property type="term" value="F:ATP hydrolysis activity"/>
    <property type="evidence" value="ECO:0007669"/>
    <property type="project" value="InterPro"/>
</dbReference>
<keyword evidence="1" id="KW-0813">Transport</keyword>
<dbReference type="PROSITE" id="PS50893">
    <property type="entry name" value="ABC_TRANSPORTER_2"/>
    <property type="match status" value="1"/>
</dbReference>
<keyword evidence="3 5" id="KW-0067">ATP-binding</keyword>
<dbReference type="InterPro" id="IPR017871">
    <property type="entry name" value="ABC_transporter-like_CS"/>
</dbReference>
<dbReference type="SUPFAM" id="SSF52540">
    <property type="entry name" value="P-loop containing nucleoside triphosphate hydrolases"/>
    <property type="match status" value="1"/>
</dbReference>
<dbReference type="PROSITE" id="PS00211">
    <property type="entry name" value="ABC_TRANSPORTER_1"/>
    <property type="match status" value="1"/>
</dbReference>
<dbReference type="GO" id="GO:0005524">
    <property type="term" value="F:ATP binding"/>
    <property type="evidence" value="ECO:0007669"/>
    <property type="project" value="UniProtKB-KW"/>
</dbReference>
<dbReference type="InterPro" id="IPR027417">
    <property type="entry name" value="P-loop_NTPase"/>
</dbReference>
<dbReference type="PANTHER" id="PTHR43423:SF1">
    <property type="entry name" value="ABC TRANSPORTER I FAMILY MEMBER 17"/>
    <property type="match status" value="1"/>
</dbReference>
<dbReference type="Gene3D" id="3.40.50.300">
    <property type="entry name" value="P-loop containing nucleotide triphosphate hydrolases"/>
    <property type="match status" value="1"/>
</dbReference>
<dbReference type="SMART" id="SM00382">
    <property type="entry name" value="AAA"/>
    <property type="match status" value="1"/>
</dbReference>
<protein>
    <submittedName>
        <fullName evidence="5">ABC transporter, ATP-binding protein</fullName>
    </submittedName>
</protein>
<proteinExistence type="predicted"/>
<dbReference type="Proteomes" id="UP000005273">
    <property type="component" value="Unassembled WGS sequence"/>
</dbReference>
<evidence type="ECO:0000256" key="1">
    <source>
        <dbReference type="ARBA" id="ARBA00022448"/>
    </source>
</evidence>
<accession>A0A0T5X8Q8</accession>
<evidence type="ECO:0000313" key="5">
    <source>
        <dbReference type="EMBL" id="KRT34745.1"/>
    </source>
</evidence>
<organism evidence="5 6">
    <name type="scientific">Acetomicrobium hydrogeniformans ATCC BAA-1850</name>
    <dbReference type="NCBI Taxonomy" id="592015"/>
    <lineage>
        <taxon>Bacteria</taxon>
        <taxon>Thermotogati</taxon>
        <taxon>Synergistota</taxon>
        <taxon>Synergistia</taxon>
        <taxon>Synergistales</taxon>
        <taxon>Acetomicrobiaceae</taxon>
        <taxon>Acetomicrobium</taxon>
    </lineage>
</organism>
<gene>
    <name evidence="5" type="ORF">HMPREF1705_03989</name>
</gene>
<dbReference type="RefSeq" id="WP_057940631.1">
    <property type="nucleotide sequence ID" value="NZ_ACJX03000001.1"/>
</dbReference>
<dbReference type="EMBL" id="ACJX03000001">
    <property type="protein sequence ID" value="KRT34745.1"/>
    <property type="molecule type" value="Genomic_DNA"/>
</dbReference>
<keyword evidence="6" id="KW-1185">Reference proteome</keyword>
<evidence type="ECO:0000256" key="3">
    <source>
        <dbReference type="ARBA" id="ARBA00022840"/>
    </source>
</evidence>
<feature type="domain" description="ABC transporter" evidence="4">
    <location>
        <begin position="3"/>
        <end position="213"/>
    </location>
</feature>
<dbReference type="InterPro" id="IPR003439">
    <property type="entry name" value="ABC_transporter-like_ATP-bd"/>
</dbReference>
<sequence>MAFQLEQVQYKDILKIDKLQIPEAKITCIIGESGSGKTTLLRLLNNLISPDEGSIFYKGRNIEDIDPIQLRREVVMLPQNPTVFSGSVKDNLLIGLEFAEKDKVRDDVLSEILRLAQLDKPLSTIASTLSGGEKQRLALARIMLLEPEVILLDEPTSALDEGTEERVIESVVEFAKGKTRTLIMVVHSKSIAQRFADVAVTIQGGGVVAEEGL</sequence>
<dbReference type="STRING" id="592015.HMPREF1705_03989"/>
<reference evidence="6" key="1">
    <citation type="submission" date="2012-09" db="EMBL/GenBank/DDBJ databases">
        <authorList>
            <person name="Weinstock G."/>
            <person name="Sodergren E."/>
            <person name="Clifton S."/>
            <person name="Fulton L."/>
            <person name="Fulton B."/>
            <person name="Courtney L."/>
            <person name="Fronick C."/>
            <person name="Harrison M."/>
            <person name="Strong C."/>
            <person name="Farmer C."/>
            <person name="Delehaunty K."/>
            <person name="Markovic C."/>
            <person name="Hall O."/>
            <person name="Minx P."/>
            <person name="Tomlinson C."/>
            <person name="Mitreva M."/>
            <person name="Nelson J."/>
            <person name="Hou S."/>
            <person name="Wollam A."/>
            <person name="Pepin K.H."/>
            <person name="Johnson M."/>
            <person name="Bhonagiri V."/>
            <person name="Nash W.E."/>
            <person name="Suruliraj S."/>
            <person name="Warren W."/>
            <person name="Chinwalla A."/>
            <person name="Mardis E.R."/>
            <person name="Wilson R.K."/>
        </authorList>
    </citation>
    <scope>NUCLEOTIDE SEQUENCE [LARGE SCALE GENOMIC DNA]</scope>
    <source>
        <strain evidence="6">OS1</strain>
    </source>
</reference>
<dbReference type="FunFam" id="3.40.50.300:FF:001209">
    <property type="entry name" value="ABC transporter, ATP-binding protein"/>
    <property type="match status" value="1"/>
</dbReference>
<dbReference type="PANTHER" id="PTHR43423">
    <property type="entry name" value="ABC TRANSPORTER I FAMILY MEMBER 17"/>
    <property type="match status" value="1"/>
</dbReference>
<dbReference type="OrthoDB" id="9810992at2"/>
<dbReference type="eggNOG" id="COG1136">
    <property type="taxonomic scope" value="Bacteria"/>
</dbReference>
<evidence type="ECO:0000256" key="2">
    <source>
        <dbReference type="ARBA" id="ARBA00022741"/>
    </source>
</evidence>
<comment type="caution">
    <text evidence="5">The sequence shown here is derived from an EMBL/GenBank/DDBJ whole genome shotgun (WGS) entry which is preliminary data.</text>
</comment>
<dbReference type="AlphaFoldDB" id="A0A0T5X8Q8"/>
<keyword evidence="2" id="KW-0547">Nucleotide-binding</keyword>
<evidence type="ECO:0000259" key="4">
    <source>
        <dbReference type="PROSITE" id="PS50893"/>
    </source>
</evidence>
<dbReference type="Pfam" id="PF00005">
    <property type="entry name" value="ABC_tran"/>
    <property type="match status" value="1"/>
</dbReference>